<accession>A0ACC2VQI5</accession>
<evidence type="ECO:0000313" key="1">
    <source>
        <dbReference type="EMBL" id="KAJ9101443.1"/>
    </source>
</evidence>
<sequence>MSKRADPPVKKNAFVHKLYSMLNDKSLSQLIWWTGGEDSNTFALFPGKEFASVLTRYFKHGNVASFVRQLHMYGFHKVSDPHAHKQDDDDSQPPIWEFKHSSGKFRKNDESSLLYIKRRSSSNSSRSNFSDHESNYLIPTSTPSPTYDGYHQFPHPPPSSHPHQYIQQPQLQLTQHPQQHPQPQPVGYPYYVLPTVGSMQQPPVHVYGQREGTPQPEDGEERTQYVQPYAPNLQFRRIWDPKDDEPRRRKSSLLYDPLATSGASGTHAKHHLVDVQHQQHQTMNEYQIQRPVTPSGTFVPVMGTQSRSLPSSLSGPMPPHLRSHPNSQSTPGRIKLPPPSSLASFSSSRNSSPGPGDLVSRSVPSSLSNESSNKLLPITLLDRLRPSLVELHSNPLASLQKNSIDSQSSYNSIFSASSSISSDSSFPRNSSFGSISYVGGESTKASILIGPHEIPEDHPRSTAKQVEVSPDAIDEIPDHPPTTTRPNLVRSLTPPATFPNKVYKRPAIQSPHPRTSSLQATHSHGYQKVRSHTLSPLSRYSYGHIDVKDQRSRVSITSLLVDKPPPSSRLSDINSIINESEENSSTGSVSSEEQNYRRQRVDQ</sequence>
<protein>
    <submittedName>
        <fullName evidence="1">Uncharacterized protein</fullName>
    </submittedName>
</protein>
<dbReference type="Proteomes" id="UP001241377">
    <property type="component" value="Unassembled WGS sequence"/>
</dbReference>
<organism evidence="1 2">
    <name type="scientific">Naganishia cerealis</name>
    <dbReference type="NCBI Taxonomy" id="610337"/>
    <lineage>
        <taxon>Eukaryota</taxon>
        <taxon>Fungi</taxon>
        <taxon>Dikarya</taxon>
        <taxon>Basidiomycota</taxon>
        <taxon>Agaricomycotina</taxon>
        <taxon>Tremellomycetes</taxon>
        <taxon>Filobasidiales</taxon>
        <taxon>Filobasidiaceae</taxon>
        <taxon>Naganishia</taxon>
    </lineage>
</organism>
<evidence type="ECO:0000313" key="2">
    <source>
        <dbReference type="Proteomes" id="UP001241377"/>
    </source>
</evidence>
<proteinExistence type="predicted"/>
<keyword evidence="2" id="KW-1185">Reference proteome</keyword>
<dbReference type="EMBL" id="JASBWR010000058">
    <property type="protein sequence ID" value="KAJ9101443.1"/>
    <property type="molecule type" value="Genomic_DNA"/>
</dbReference>
<name>A0ACC2VQI5_9TREE</name>
<gene>
    <name evidence="1" type="ORF">QFC19_005219</name>
</gene>
<reference evidence="1" key="1">
    <citation type="submission" date="2023-04" db="EMBL/GenBank/DDBJ databases">
        <title>Draft Genome sequencing of Naganishia species isolated from polar environments using Oxford Nanopore Technology.</title>
        <authorList>
            <person name="Leo P."/>
            <person name="Venkateswaran K."/>
        </authorList>
    </citation>
    <scope>NUCLEOTIDE SEQUENCE</scope>
    <source>
        <strain evidence="1">MNA-CCFEE 5261</strain>
    </source>
</reference>
<comment type="caution">
    <text evidence="1">The sequence shown here is derived from an EMBL/GenBank/DDBJ whole genome shotgun (WGS) entry which is preliminary data.</text>
</comment>